<name>A0ABY4S6L9_AQUTE</name>
<dbReference type="RefSeq" id="WP_250196557.1">
    <property type="nucleotide sequence ID" value="NZ_CP097635.1"/>
</dbReference>
<evidence type="ECO:0000313" key="3">
    <source>
        <dbReference type="Proteomes" id="UP001056201"/>
    </source>
</evidence>
<feature type="chain" id="PRO_5046014659" evidence="1">
    <location>
        <begin position="22"/>
        <end position="80"/>
    </location>
</feature>
<protein>
    <submittedName>
        <fullName evidence="2">Uncharacterized protein</fullName>
    </submittedName>
</protein>
<dbReference type="EMBL" id="CP097635">
    <property type="protein sequence ID" value="URI08335.1"/>
    <property type="molecule type" value="Genomic_DNA"/>
</dbReference>
<organism evidence="2 3">
    <name type="scientific">Aquincola tertiaricarbonis</name>
    <dbReference type="NCBI Taxonomy" id="391953"/>
    <lineage>
        <taxon>Bacteria</taxon>
        <taxon>Pseudomonadati</taxon>
        <taxon>Pseudomonadota</taxon>
        <taxon>Betaproteobacteria</taxon>
        <taxon>Burkholderiales</taxon>
        <taxon>Sphaerotilaceae</taxon>
        <taxon>Aquincola</taxon>
    </lineage>
</organism>
<gene>
    <name evidence="2" type="ORF">MW290_07130</name>
</gene>
<dbReference type="Proteomes" id="UP001056201">
    <property type="component" value="Chromosome 1"/>
</dbReference>
<proteinExistence type="predicted"/>
<feature type="signal peptide" evidence="1">
    <location>
        <begin position="1"/>
        <end position="21"/>
    </location>
</feature>
<keyword evidence="3" id="KW-1185">Reference proteome</keyword>
<accession>A0ABY4S6L9</accession>
<reference evidence="2" key="1">
    <citation type="submission" date="2022-05" db="EMBL/GenBank/DDBJ databases">
        <title>An RpoN-dependent PEP-CTERM gene is involved in floc formation of an Aquincola tertiaricarbonis strain.</title>
        <authorList>
            <person name="Qiu D."/>
            <person name="Xia M."/>
        </authorList>
    </citation>
    <scope>NUCLEOTIDE SEQUENCE</scope>
    <source>
        <strain evidence="2">RN12</strain>
    </source>
</reference>
<keyword evidence="1" id="KW-0732">Signal</keyword>
<evidence type="ECO:0000313" key="2">
    <source>
        <dbReference type="EMBL" id="URI08335.1"/>
    </source>
</evidence>
<sequence length="80" mass="7644">MHQRILVAAVVAFMVAGTAQAASQGSGAGTATAAGAAAAATAAATDHNTSAPAAGSDLALLFGGLGAIGFVSWRRGRFEA</sequence>
<evidence type="ECO:0000256" key="1">
    <source>
        <dbReference type="SAM" id="SignalP"/>
    </source>
</evidence>